<dbReference type="GeneID" id="78356459"/>
<dbReference type="OrthoDB" id="2222880at2"/>
<feature type="transmembrane region" description="Helical" evidence="2">
    <location>
        <begin position="40"/>
        <end position="63"/>
    </location>
</feature>
<evidence type="ECO:0000313" key="3">
    <source>
        <dbReference type="EMBL" id="SUN60714.1"/>
    </source>
</evidence>
<sequence length="93" mass="10287">MPAPIKHEQHTIDTENNAHTTPKSQSFKAIDTNTAKYKDLVFFAQLSGFAISTVFITFLFLTISFAPFWAISLALLASFGLRIGIKALIKALK</sequence>
<keyword evidence="2" id="KW-1133">Transmembrane helix</keyword>
<dbReference type="AlphaFoldDB" id="A0A380K7S5"/>
<dbReference type="EMBL" id="UHFN01000007">
    <property type="protein sequence ID" value="SUN60714.1"/>
    <property type="molecule type" value="Genomic_DNA"/>
</dbReference>
<protein>
    <submittedName>
        <fullName evidence="3">Membrane protein</fullName>
    </submittedName>
</protein>
<reference evidence="3 4" key="1">
    <citation type="submission" date="2018-06" db="EMBL/GenBank/DDBJ databases">
        <authorList>
            <consortium name="Pathogen Informatics"/>
            <person name="Doyle S."/>
        </authorList>
    </citation>
    <scope>NUCLEOTIDE SEQUENCE [LARGE SCALE GENOMIC DNA]</scope>
    <source>
        <strain evidence="3 4">NCTC12224</strain>
    </source>
</reference>
<feature type="compositionally biased region" description="Polar residues" evidence="1">
    <location>
        <begin position="14"/>
        <end position="24"/>
    </location>
</feature>
<dbReference type="InterPro" id="IPR021688">
    <property type="entry name" value="DUF3270"/>
</dbReference>
<accession>A0A380K7S5</accession>
<name>A0A380K7S5_9STRE</name>
<evidence type="ECO:0000256" key="1">
    <source>
        <dbReference type="SAM" id="MobiDB-lite"/>
    </source>
</evidence>
<gene>
    <name evidence="3" type="ORF">NCTC12224_01036</name>
</gene>
<evidence type="ECO:0000313" key="4">
    <source>
        <dbReference type="Proteomes" id="UP000254924"/>
    </source>
</evidence>
<dbReference type="Pfam" id="PF11674">
    <property type="entry name" value="DUF3270"/>
    <property type="match status" value="1"/>
</dbReference>
<feature type="region of interest" description="Disordered" evidence="1">
    <location>
        <begin position="1"/>
        <end position="24"/>
    </location>
</feature>
<organism evidence="3 4">
    <name type="scientific">Streptococcus hyointestinalis</name>
    <dbReference type="NCBI Taxonomy" id="1337"/>
    <lineage>
        <taxon>Bacteria</taxon>
        <taxon>Bacillati</taxon>
        <taxon>Bacillota</taxon>
        <taxon>Bacilli</taxon>
        <taxon>Lactobacillales</taxon>
        <taxon>Streptococcaceae</taxon>
        <taxon>Streptococcus</taxon>
    </lineage>
</organism>
<keyword evidence="2" id="KW-0812">Transmembrane</keyword>
<dbReference type="Proteomes" id="UP000254924">
    <property type="component" value="Unassembled WGS sequence"/>
</dbReference>
<evidence type="ECO:0000256" key="2">
    <source>
        <dbReference type="SAM" id="Phobius"/>
    </source>
</evidence>
<feature type="compositionally biased region" description="Basic and acidic residues" evidence="1">
    <location>
        <begin position="1"/>
        <end position="13"/>
    </location>
</feature>
<dbReference type="RefSeq" id="WP_115268893.1">
    <property type="nucleotide sequence ID" value="NZ_JBCLSK010000070.1"/>
</dbReference>
<keyword evidence="2" id="KW-0472">Membrane</keyword>
<feature type="transmembrane region" description="Helical" evidence="2">
    <location>
        <begin position="69"/>
        <end position="89"/>
    </location>
</feature>
<keyword evidence="4" id="KW-1185">Reference proteome</keyword>
<proteinExistence type="predicted"/>